<feature type="binding site" evidence="2">
    <location>
        <position position="133"/>
    </location>
    <ligand>
        <name>Zn(2+)</name>
        <dbReference type="ChEBI" id="CHEBI:29105"/>
        <label>2</label>
    </ligand>
</feature>
<dbReference type="AlphaFoldDB" id="A0A1M4PJZ7"/>
<evidence type="ECO:0000256" key="1">
    <source>
        <dbReference type="PIRSR" id="PIRSR001359-1"/>
    </source>
</evidence>
<dbReference type="Proteomes" id="UP000245423">
    <property type="component" value="Chromosome 1"/>
</dbReference>
<protein>
    <submittedName>
        <fullName evidence="3">Tagatose-bisphosphate aldolase (Modular protein)</fullName>
        <ecNumber evidence="3">4.1.2.40</ecNumber>
    </submittedName>
</protein>
<dbReference type="InterPro" id="IPR050246">
    <property type="entry name" value="Class_II_FBP_aldolase"/>
</dbReference>
<dbReference type="EC" id="4.1.2.40" evidence="3"/>
<dbReference type="Pfam" id="PF01116">
    <property type="entry name" value="F_bP_aldolase"/>
    <property type="match status" value="1"/>
</dbReference>
<feature type="binding site" evidence="2">
    <location>
        <position position="176"/>
    </location>
    <ligand>
        <name>Zn(2+)</name>
        <dbReference type="ChEBI" id="CHEBI:29105"/>
        <label>1</label>
        <note>catalytic</note>
    </ligand>
</feature>
<name>A0A1M4PJZ7_9FIRM</name>
<comment type="cofactor">
    <cofactor evidence="2">
        <name>Zn(2+)</name>
        <dbReference type="ChEBI" id="CHEBI:29105"/>
    </cofactor>
    <text evidence="2">Binds 2 Zn(2+) ions per subunit. One is catalytic and the other provides a structural contribution.</text>
</comment>
<dbReference type="OrthoDB" id="9803995at2"/>
<feature type="binding site" evidence="2">
    <location>
        <position position="204"/>
    </location>
    <ligand>
        <name>Zn(2+)</name>
        <dbReference type="ChEBI" id="CHEBI:29105"/>
        <label>1</label>
        <note>catalytic</note>
    </ligand>
</feature>
<dbReference type="EMBL" id="LT669839">
    <property type="protein sequence ID" value="SHD75759.1"/>
    <property type="molecule type" value="Genomic_DNA"/>
</dbReference>
<keyword evidence="4" id="KW-1185">Reference proteome</keyword>
<accession>A0A1M4PJZ7</accession>
<dbReference type="GO" id="GO:0008270">
    <property type="term" value="F:zinc ion binding"/>
    <property type="evidence" value="ECO:0007669"/>
    <property type="project" value="InterPro"/>
</dbReference>
<feature type="binding site" evidence="2">
    <location>
        <position position="82"/>
    </location>
    <ligand>
        <name>Zn(2+)</name>
        <dbReference type="ChEBI" id="CHEBI:29105"/>
        <label>1</label>
        <note>catalytic</note>
    </ligand>
</feature>
<evidence type="ECO:0000256" key="2">
    <source>
        <dbReference type="PIRSR" id="PIRSR001359-3"/>
    </source>
</evidence>
<dbReference type="PIRSF" id="PIRSF001359">
    <property type="entry name" value="F_bP_aldolase_II"/>
    <property type="match status" value="1"/>
</dbReference>
<dbReference type="RefSeq" id="WP_109840419.1">
    <property type="nucleotide sequence ID" value="NZ_LT669839.1"/>
</dbReference>
<sequence>MLVNMKGILEDAVKSNRTVAAFNVFGYEDAKAVIEAAEESNAPVILMTNKDAVEFMDIEYFAKLFGIMAKKAKVPVCIHLDHAKDYGLIARAIKVGYTSVMYDGSQLPLEENIENTKEVVKLANACNVTVEGEIGSVAYSDKNLDVKSIYTEPEEAEYFAKETKVHALAVAIGTLHRMQVQEAEIQYDRLEKIIKLIDTPIVIHGSTGVKDEDLQRLTKYNVGKVNIGTALRMAFANTLREEMGNNPNIFDRTKLFRRPMEEVKKVAVSKIKLLGW</sequence>
<dbReference type="InterPro" id="IPR000771">
    <property type="entry name" value="FBA_II"/>
</dbReference>
<dbReference type="CDD" id="cd00947">
    <property type="entry name" value="TBP_aldolase_IIB"/>
    <property type="match status" value="1"/>
</dbReference>
<organism evidence="3 4">
    <name type="scientific">[Clostridium] ultunense Esp</name>
    <dbReference type="NCBI Taxonomy" id="1288971"/>
    <lineage>
        <taxon>Bacteria</taxon>
        <taxon>Bacillati</taxon>
        <taxon>Bacillota</taxon>
        <taxon>Tissierellia</taxon>
        <taxon>Tissierellales</taxon>
        <taxon>Tepidimicrobiaceae</taxon>
        <taxon>Schnuerera</taxon>
    </lineage>
</organism>
<dbReference type="PANTHER" id="PTHR30304">
    <property type="entry name" value="D-TAGATOSE-1,6-BISPHOSPHATE ALDOLASE"/>
    <property type="match status" value="1"/>
</dbReference>
<reference evidence="3 4" key="1">
    <citation type="submission" date="2016-11" db="EMBL/GenBank/DDBJ databases">
        <authorList>
            <person name="Manzoor S."/>
        </authorList>
    </citation>
    <scope>NUCLEOTIDE SEQUENCE [LARGE SCALE GENOMIC DNA]</scope>
    <source>
        <strain evidence="3">Clostridium ultunense strain Esp</strain>
    </source>
</reference>
<feature type="binding site" evidence="2">
    <location>
        <position position="103"/>
    </location>
    <ligand>
        <name>Zn(2+)</name>
        <dbReference type="ChEBI" id="CHEBI:29105"/>
        <label>2</label>
    </ligand>
</feature>
<dbReference type="GO" id="GO:0005975">
    <property type="term" value="P:carbohydrate metabolic process"/>
    <property type="evidence" value="ECO:0007669"/>
    <property type="project" value="InterPro"/>
</dbReference>
<keyword evidence="3" id="KW-0456">Lyase</keyword>
<dbReference type="Gene3D" id="3.20.20.70">
    <property type="entry name" value="Aldolase class I"/>
    <property type="match status" value="1"/>
</dbReference>
<dbReference type="InterPro" id="IPR013785">
    <property type="entry name" value="Aldolase_TIM"/>
</dbReference>
<proteinExistence type="predicted"/>
<dbReference type="SUPFAM" id="SSF51569">
    <property type="entry name" value="Aldolase"/>
    <property type="match status" value="1"/>
</dbReference>
<gene>
    <name evidence="3" type="ORF">CUESP1_0368</name>
</gene>
<keyword evidence="2" id="KW-0862">Zinc</keyword>
<dbReference type="GO" id="GO:0009025">
    <property type="term" value="F:tagatose-bisphosphate aldolase activity"/>
    <property type="evidence" value="ECO:0007669"/>
    <property type="project" value="UniProtKB-EC"/>
</dbReference>
<dbReference type="PANTHER" id="PTHR30304:SF0">
    <property type="entry name" value="D-TAGATOSE-1,6-BISPHOSPHATE ALDOLASE SUBUNIT GATY-RELATED"/>
    <property type="match status" value="1"/>
</dbReference>
<dbReference type="NCBIfam" id="TIGR00167">
    <property type="entry name" value="cbbA"/>
    <property type="match status" value="1"/>
</dbReference>
<feature type="active site" description="Proton donor" evidence="1">
    <location>
        <position position="81"/>
    </location>
</feature>
<keyword evidence="2" id="KW-0479">Metal-binding</keyword>
<evidence type="ECO:0000313" key="3">
    <source>
        <dbReference type="EMBL" id="SHD75759.1"/>
    </source>
</evidence>
<evidence type="ECO:0000313" key="4">
    <source>
        <dbReference type="Proteomes" id="UP000245423"/>
    </source>
</evidence>